<dbReference type="InParanoid" id="A0A4W3JYR5"/>
<keyword evidence="3 8" id="KW-0694">RNA-binding</keyword>
<feature type="region of interest" description="Disordered" evidence="9">
    <location>
        <begin position="318"/>
        <end position="337"/>
    </location>
</feature>
<dbReference type="InterPro" id="IPR012677">
    <property type="entry name" value="Nucleotide-bd_a/b_plait_sf"/>
</dbReference>
<keyword evidence="6" id="KW-0804">Transcription</keyword>
<feature type="region of interest" description="Disordered" evidence="9">
    <location>
        <begin position="657"/>
        <end position="750"/>
    </location>
</feature>
<keyword evidence="2" id="KW-0597">Phosphoprotein</keyword>
<evidence type="ECO:0000256" key="9">
    <source>
        <dbReference type="SAM" id="MobiDB-lite"/>
    </source>
</evidence>
<keyword evidence="12" id="KW-1185">Reference proteome</keyword>
<name>A0A4W3JYR5_CALMI</name>
<keyword evidence="4" id="KW-0805">Transcription regulation</keyword>
<accession>A0A4W3JYR5</accession>
<reference evidence="12" key="2">
    <citation type="journal article" date="2007" name="PLoS Biol.">
        <title>Survey sequencing and comparative analysis of the elephant shark (Callorhinchus milii) genome.</title>
        <authorList>
            <person name="Venkatesh B."/>
            <person name="Kirkness E.F."/>
            <person name="Loh Y.H."/>
            <person name="Halpern A.L."/>
            <person name="Lee A.P."/>
            <person name="Johnson J."/>
            <person name="Dandona N."/>
            <person name="Viswanathan L.D."/>
            <person name="Tay A."/>
            <person name="Venter J.C."/>
            <person name="Strausberg R.L."/>
            <person name="Brenner S."/>
        </authorList>
    </citation>
    <scope>NUCLEOTIDE SEQUENCE [LARGE SCALE GENOMIC DNA]</scope>
</reference>
<feature type="region of interest" description="Disordered" evidence="9">
    <location>
        <begin position="597"/>
        <end position="630"/>
    </location>
</feature>
<dbReference type="GO" id="GO:0003723">
    <property type="term" value="F:RNA binding"/>
    <property type="evidence" value="ECO:0007669"/>
    <property type="project" value="UniProtKB-UniRule"/>
</dbReference>
<dbReference type="OMA" id="EPTKPCC"/>
<reference evidence="12" key="3">
    <citation type="journal article" date="2014" name="Nature">
        <title>Elephant shark genome provides unique insights into gnathostome evolution.</title>
        <authorList>
            <consortium name="International Elephant Shark Genome Sequencing Consortium"/>
            <person name="Venkatesh B."/>
            <person name="Lee A.P."/>
            <person name="Ravi V."/>
            <person name="Maurya A.K."/>
            <person name="Lian M.M."/>
            <person name="Swann J.B."/>
            <person name="Ohta Y."/>
            <person name="Flajnik M.F."/>
            <person name="Sutoh Y."/>
            <person name="Kasahara M."/>
            <person name="Hoon S."/>
            <person name="Gangu V."/>
            <person name="Roy S.W."/>
            <person name="Irimia M."/>
            <person name="Korzh V."/>
            <person name="Kondrychyn I."/>
            <person name="Lim Z.W."/>
            <person name="Tay B.H."/>
            <person name="Tohari S."/>
            <person name="Kong K.W."/>
            <person name="Ho S."/>
            <person name="Lorente-Galdos B."/>
            <person name="Quilez J."/>
            <person name="Marques-Bonet T."/>
            <person name="Raney B.J."/>
            <person name="Ingham P.W."/>
            <person name="Tay A."/>
            <person name="Hillier L.W."/>
            <person name="Minx P."/>
            <person name="Boehm T."/>
            <person name="Wilson R.K."/>
            <person name="Brenner S."/>
            <person name="Warren W.C."/>
        </authorList>
    </citation>
    <scope>NUCLEOTIDE SEQUENCE [LARGE SCALE GENOMIC DNA]</scope>
</reference>
<feature type="region of interest" description="Disordered" evidence="9">
    <location>
        <begin position="43"/>
        <end position="113"/>
    </location>
</feature>
<feature type="region of interest" description="Disordered" evidence="9">
    <location>
        <begin position="429"/>
        <end position="458"/>
    </location>
</feature>
<evidence type="ECO:0000313" key="12">
    <source>
        <dbReference type="Proteomes" id="UP000314986"/>
    </source>
</evidence>
<dbReference type="Ensembl" id="ENSCMIT00000048791.1">
    <property type="protein sequence ID" value="ENSCMIP00000048117.1"/>
    <property type="gene ID" value="ENSCMIG00000019684.1"/>
</dbReference>
<feature type="compositionally biased region" description="Polar residues" evidence="9">
    <location>
        <begin position="48"/>
        <end position="61"/>
    </location>
</feature>
<feature type="compositionally biased region" description="Polar residues" evidence="9">
    <location>
        <begin position="610"/>
        <end position="627"/>
    </location>
</feature>
<keyword evidence="5" id="KW-0010">Activator</keyword>
<dbReference type="Gene3D" id="3.30.70.330">
    <property type="match status" value="1"/>
</dbReference>
<proteinExistence type="predicted"/>
<dbReference type="PANTHER" id="PTHR15528">
    <property type="entry name" value="PEROXISOME PROLIFERATOR ACTIVATED RECEPTOR GAMMA COACTIVATOR 1 PGC-1 -RELATED"/>
    <property type="match status" value="1"/>
</dbReference>
<evidence type="ECO:0000256" key="3">
    <source>
        <dbReference type="ARBA" id="ARBA00022884"/>
    </source>
</evidence>
<reference evidence="11" key="5">
    <citation type="submission" date="2025-09" db="UniProtKB">
        <authorList>
            <consortium name="Ensembl"/>
        </authorList>
    </citation>
    <scope>IDENTIFICATION</scope>
</reference>
<evidence type="ECO:0000256" key="8">
    <source>
        <dbReference type="PROSITE-ProRule" id="PRU00176"/>
    </source>
</evidence>
<dbReference type="Pfam" id="PF00076">
    <property type="entry name" value="RRM_1"/>
    <property type="match status" value="1"/>
</dbReference>
<dbReference type="GO" id="GO:0045944">
    <property type="term" value="P:positive regulation of transcription by RNA polymerase II"/>
    <property type="evidence" value="ECO:0007669"/>
    <property type="project" value="TreeGrafter"/>
</dbReference>
<protein>
    <submittedName>
        <fullName evidence="11">Peroxisome proliferator-activated receptor gamma coactivator 1-beta-like</fullName>
    </submittedName>
</protein>
<dbReference type="InterPro" id="IPR000504">
    <property type="entry name" value="RRM_dom"/>
</dbReference>
<dbReference type="STRING" id="7868.ENSCMIP00000048117"/>
<dbReference type="CDD" id="cd12357">
    <property type="entry name" value="RRM_PPARGC1A_like"/>
    <property type="match status" value="1"/>
</dbReference>
<feature type="region of interest" description="Disordered" evidence="9">
    <location>
        <begin position="362"/>
        <end position="400"/>
    </location>
</feature>
<dbReference type="SUPFAM" id="SSF54928">
    <property type="entry name" value="RNA-binding domain, RBD"/>
    <property type="match status" value="1"/>
</dbReference>
<reference evidence="11" key="4">
    <citation type="submission" date="2025-08" db="UniProtKB">
        <authorList>
            <consortium name="Ensembl"/>
        </authorList>
    </citation>
    <scope>IDENTIFICATION</scope>
</reference>
<dbReference type="Proteomes" id="UP000314986">
    <property type="component" value="Unassembled WGS sequence"/>
</dbReference>
<feature type="compositionally biased region" description="Basic and acidic residues" evidence="9">
    <location>
        <begin position="657"/>
        <end position="682"/>
    </location>
</feature>
<dbReference type="InterPro" id="IPR034605">
    <property type="entry name" value="PGC-1"/>
</dbReference>
<feature type="compositionally biased region" description="Basic and acidic residues" evidence="9">
    <location>
        <begin position="69"/>
        <end position="79"/>
    </location>
</feature>
<reference evidence="12" key="1">
    <citation type="journal article" date="2006" name="Science">
        <title>Ancient noncoding elements conserved in the human genome.</title>
        <authorList>
            <person name="Venkatesh B."/>
            <person name="Kirkness E.F."/>
            <person name="Loh Y.H."/>
            <person name="Halpern A.L."/>
            <person name="Lee A.P."/>
            <person name="Johnson J."/>
            <person name="Dandona N."/>
            <person name="Viswanathan L.D."/>
            <person name="Tay A."/>
            <person name="Venter J.C."/>
            <person name="Strausberg R.L."/>
            <person name="Brenner S."/>
        </authorList>
    </citation>
    <scope>NUCLEOTIDE SEQUENCE [LARGE SCALE GENOMIC DNA]</scope>
</reference>
<feature type="compositionally biased region" description="Basic and acidic residues" evidence="9">
    <location>
        <begin position="327"/>
        <end position="337"/>
    </location>
</feature>
<evidence type="ECO:0000256" key="7">
    <source>
        <dbReference type="ARBA" id="ARBA00023242"/>
    </source>
</evidence>
<evidence type="ECO:0000256" key="5">
    <source>
        <dbReference type="ARBA" id="ARBA00023159"/>
    </source>
</evidence>
<dbReference type="InterPro" id="IPR035979">
    <property type="entry name" value="RBD_domain_sf"/>
</dbReference>
<dbReference type="PROSITE" id="PS50102">
    <property type="entry name" value="RRM"/>
    <property type="match status" value="1"/>
</dbReference>
<feature type="compositionally biased region" description="Basic and acidic residues" evidence="9">
    <location>
        <begin position="738"/>
        <end position="750"/>
    </location>
</feature>
<keyword evidence="7" id="KW-0539">Nucleus</keyword>
<evidence type="ECO:0000256" key="6">
    <source>
        <dbReference type="ARBA" id="ARBA00023163"/>
    </source>
</evidence>
<organism evidence="11 12">
    <name type="scientific">Callorhinchus milii</name>
    <name type="common">Ghost shark</name>
    <dbReference type="NCBI Taxonomy" id="7868"/>
    <lineage>
        <taxon>Eukaryota</taxon>
        <taxon>Metazoa</taxon>
        <taxon>Chordata</taxon>
        <taxon>Craniata</taxon>
        <taxon>Vertebrata</taxon>
        <taxon>Chondrichthyes</taxon>
        <taxon>Holocephali</taxon>
        <taxon>Chimaeriformes</taxon>
        <taxon>Callorhinchidae</taxon>
        <taxon>Callorhinchus</taxon>
    </lineage>
</organism>
<dbReference type="GO" id="GO:0003712">
    <property type="term" value="F:transcription coregulator activity"/>
    <property type="evidence" value="ECO:0007669"/>
    <property type="project" value="InterPro"/>
</dbReference>
<evidence type="ECO:0000313" key="11">
    <source>
        <dbReference type="Ensembl" id="ENSCMIP00000048117.1"/>
    </source>
</evidence>
<dbReference type="PANTHER" id="PTHR15528:SF12">
    <property type="entry name" value="PEROXISOME PROLIFERATOR-ACTIVATED RECEPTOR GAMMA COACTIVATOR 1-BETA"/>
    <property type="match status" value="1"/>
</dbReference>
<feature type="compositionally biased region" description="Low complexity" evidence="9">
    <location>
        <begin position="720"/>
        <end position="737"/>
    </location>
</feature>
<dbReference type="GeneTree" id="ENSGT00950000183137"/>
<feature type="compositionally biased region" description="Gly residues" evidence="9">
    <location>
        <begin position="99"/>
        <end position="109"/>
    </location>
</feature>
<dbReference type="AlphaFoldDB" id="A0A4W3JYR5"/>
<evidence type="ECO:0000256" key="2">
    <source>
        <dbReference type="ARBA" id="ARBA00022553"/>
    </source>
</evidence>
<feature type="domain" description="RRM" evidence="10">
    <location>
        <begin position="783"/>
        <end position="859"/>
    </location>
</feature>
<sequence length="904" mass="100048">MFVLFVNMKEEEGGGKANSTCQHRPFTELHKYLTSATCPPQLKAAGSHLSNTDPSNPGWTTQHHQSHHQQGEAQHHGDDCLSSDDANEESNCFSDRIGNGNGGGNGKQGQGVPPCFAPIQSEDVGVSAESHWTESCQFSTGAELHSVVELISYMHTYCLPVRKWPTTPPWCSGKRDKSDCSVLPNPGGERASRSNASVLNAVPCQAISSPAPERNVRKFPQMSMLRELLENNIALDVSKPYRLHNPLYPALVYTDSPANRQPEPGQAVLEKARRGSGKRKTEAGDAVKKPEAACLAVRRSLRLNPQLSDVLSCSVEGASARSLARGDSGKATKEARPLRVEGRLEQEEQVAEVEVDCSGRRLCDSGTHMVSDDRLPSPNPMQWPEEDGNEESSSPPDLPANTLIPCFHIVEDPRACTAQDLPLNANKMQEAKTSRKLAKPTSLLLSPESESDSKDSPLENKAFEQTLSVELCGTAGLTPPTTPPHKTARDDPFKSALKIAPGGGHEVNRSLSPKRLVKKQLEDTELYAYLSKAAVVPAQGDGRKGKRAYSRCFGDHDYCQLYSSEPEPDRKVLRLWELPRHSGQHSLKAKCDPYGEKRQKLSPAHGHGPNTEQLEQNKTLLGQSSNKKTMKDQEIRAKLYQHFGYPEQALPEEEKQHMLEDNERDSDSHYRCSDQRQGERVKKPGANPESQPPPPSGSSHPDPQPQLRTTLPADGILSGRSAPSPQRSHSSGSPQSRSPERPESVRDDDGDRYLLEGQNLEEGEFFEKTNQRDKRNLAIDEHRIVYVGKLTCGMTRSEVMRRFEAFGEIEECKVLACEKGDQYGLVTYRYSHDASLALENGHDLQKQNDPALQLYYGALRRFCKASYTNLDCSAEDLEPAPVKSKYDTMDFDSLLKEAQRSLTR</sequence>
<comment type="subcellular location">
    <subcellularLocation>
        <location evidence="1">Nucleus</location>
    </subcellularLocation>
</comment>
<evidence type="ECO:0000256" key="4">
    <source>
        <dbReference type="ARBA" id="ARBA00023015"/>
    </source>
</evidence>
<evidence type="ECO:0000259" key="10">
    <source>
        <dbReference type="PROSITE" id="PS50102"/>
    </source>
</evidence>
<evidence type="ECO:0000256" key="1">
    <source>
        <dbReference type="ARBA" id="ARBA00004123"/>
    </source>
</evidence>
<dbReference type="GO" id="GO:0005634">
    <property type="term" value="C:nucleus"/>
    <property type="evidence" value="ECO:0007669"/>
    <property type="project" value="UniProtKB-SubCell"/>
</dbReference>